<comment type="caution">
    <text evidence="8">Lacks conserved residue(s) required for the propagation of feature annotation.</text>
</comment>
<dbReference type="GO" id="GO:0003953">
    <property type="term" value="F:NAD+ nucleosidase activity"/>
    <property type="evidence" value="ECO:0007669"/>
    <property type="project" value="UniProtKB-EC"/>
</dbReference>
<keyword evidence="3" id="KW-0051">Antiviral defense</keyword>
<name>Q024S1_SOLUE</name>
<evidence type="ECO:0000256" key="4">
    <source>
        <dbReference type="ARBA" id="ARBA00034327"/>
    </source>
</evidence>
<dbReference type="InterPro" id="IPR029035">
    <property type="entry name" value="DHS-like_NAD/FAD-binding_dom"/>
</dbReference>
<evidence type="ECO:0000256" key="6">
    <source>
        <dbReference type="ARBA" id="ARBA00035033"/>
    </source>
</evidence>
<dbReference type="InterPro" id="IPR026590">
    <property type="entry name" value="Ssirtuin_cat_dom"/>
</dbReference>
<evidence type="ECO:0000256" key="3">
    <source>
        <dbReference type="ARBA" id="ARBA00023118"/>
    </source>
</evidence>
<dbReference type="eggNOG" id="COG0846">
    <property type="taxonomic scope" value="Bacteria"/>
</dbReference>
<dbReference type="AlphaFoldDB" id="Q024S1"/>
<dbReference type="EC" id="3.2.2.5" evidence="4"/>
<dbReference type="HOGENOM" id="CLU_028011_0_0_0"/>
<sequence>MAEIKADTFIRDYGQCLVERRAALFAGAGLSRAAGFVDWKGLMSGIASDLDLRIDRENDLVALAQYYTNERHGNRAEINNLLIQQFTQEAEETRNHQLIARLPIHTVWTTNYDELLEKSFRRQDKRVDVKVDPRTLALHQPGTDVTIFKMHGDVSAPYNAVLTKEDYETYSETRELFTIRLKGDLVTQTFLFLGFSFTDPNIEYILSRIRGLLGQDTPTHYCIMRRPEKPADSAGAAKADYEYDCRKLNLRVGDLQRYGIQTVLIDEYSEVTDILQELNRRAFLKNIFVSGSWTAGLDTFDVPRLGAFSRLLGKEIIRRGYNLVSGYGWGIGSELIVGALDAADEKFSTLHDRLVLRPFPRSLEDARRDKIFREWREAMLSLAGISIFVAGNKPDPASGQIVNGDGVLQEFEIGTTAPLANFPIPIGATGYTAREIWETVMRNPDRYYGRLDVKTPLQALGDPNITNEKAIDAIFEIVSRCVKAEGFAARLGG</sequence>
<dbReference type="OrthoDB" id="247948at2"/>
<dbReference type="eggNOG" id="COG1611">
    <property type="taxonomic scope" value="Bacteria"/>
</dbReference>
<proteinExistence type="inferred from homology"/>
<gene>
    <name evidence="10" type="ordered locus">Acid_2516</name>
</gene>
<evidence type="ECO:0000256" key="1">
    <source>
        <dbReference type="ARBA" id="ARBA00022801"/>
    </source>
</evidence>
<dbReference type="Pfam" id="PF13289">
    <property type="entry name" value="SIR2_2"/>
    <property type="match status" value="1"/>
</dbReference>
<accession>Q024S1</accession>
<reference evidence="10" key="1">
    <citation type="submission" date="2006-10" db="EMBL/GenBank/DDBJ databases">
        <title>Complete sequence of Solibacter usitatus Ellin6076.</title>
        <authorList>
            <consortium name="US DOE Joint Genome Institute"/>
            <person name="Copeland A."/>
            <person name="Lucas S."/>
            <person name="Lapidus A."/>
            <person name="Barry K."/>
            <person name="Detter J.C."/>
            <person name="Glavina del Rio T."/>
            <person name="Hammon N."/>
            <person name="Israni S."/>
            <person name="Dalin E."/>
            <person name="Tice H."/>
            <person name="Pitluck S."/>
            <person name="Thompson L.S."/>
            <person name="Brettin T."/>
            <person name="Bruce D."/>
            <person name="Han C."/>
            <person name="Tapia R."/>
            <person name="Gilna P."/>
            <person name="Schmutz J."/>
            <person name="Larimer F."/>
            <person name="Land M."/>
            <person name="Hauser L."/>
            <person name="Kyrpides N."/>
            <person name="Mikhailova N."/>
            <person name="Janssen P.H."/>
            <person name="Kuske C.R."/>
            <person name="Richardson P."/>
        </authorList>
    </citation>
    <scope>NUCLEOTIDE SEQUENCE</scope>
    <source>
        <strain evidence="10">Ellin6076</strain>
    </source>
</reference>
<evidence type="ECO:0000256" key="7">
    <source>
        <dbReference type="ARBA" id="ARBA00047575"/>
    </source>
</evidence>
<organism evidence="10">
    <name type="scientific">Solibacter usitatus (strain Ellin6076)</name>
    <dbReference type="NCBI Taxonomy" id="234267"/>
    <lineage>
        <taxon>Bacteria</taxon>
        <taxon>Pseudomonadati</taxon>
        <taxon>Acidobacteriota</taxon>
        <taxon>Terriglobia</taxon>
        <taxon>Bryobacterales</taxon>
        <taxon>Solibacteraceae</taxon>
        <taxon>Candidatus Solibacter</taxon>
    </lineage>
</organism>
<dbReference type="GO" id="GO:0051607">
    <property type="term" value="P:defense response to virus"/>
    <property type="evidence" value="ECO:0007669"/>
    <property type="project" value="UniProtKB-KW"/>
</dbReference>
<comment type="catalytic activity">
    <reaction evidence="7">
        <text>NAD(+) + H2O = ADP-D-ribose + nicotinamide + H(+)</text>
        <dbReference type="Rhea" id="RHEA:16301"/>
        <dbReference type="ChEBI" id="CHEBI:15377"/>
        <dbReference type="ChEBI" id="CHEBI:15378"/>
        <dbReference type="ChEBI" id="CHEBI:17154"/>
        <dbReference type="ChEBI" id="CHEBI:57540"/>
        <dbReference type="ChEBI" id="CHEBI:57967"/>
        <dbReference type="EC" id="3.2.2.5"/>
    </reaction>
    <physiologicalReaction direction="left-to-right" evidence="7">
        <dbReference type="Rhea" id="RHEA:16302"/>
    </physiologicalReaction>
</comment>
<dbReference type="KEGG" id="sus:Acid_2516"/>
<evidence type="ECO:0000256" key="5">
    <source>
        <dbReference type="ARBA" id="ARBA00035014"/>
    </source>
</evidence>
<dbReference type="EMBL" id="CP000473">
    <property type="protein sequence ID" value="ABJ83505.1"/>
    <property type="molecule type" value="Genomic_DNA"/>
</dbReference>
<dbReference type="PROSITE" id="PS50305">
    <property type="entry name" value="SIRTUIN"/>
    <property type="match status" value="1"/>
</dbReference>
<feature type="domain" description="Deacetylase sirtuin-type" evidence="9">
    <location>
        <begin position="1"/>
        <end position="315"/>
    </location>
</feature>
<evidence type="ECO:0000256" key="8">
    <source>
        <dbReference type="PROSITE-ProRule" id="PRU00236"/>
    </source>
</evidence>
<evidence type="ECO:0000313" key="10">
    <source>
        <dbReference type="EMBL" id="ABJ83505.1"/>
    </source>
</evidence>
<keyword evidence="2" id="KW-0520">NAD</keyword>
<comment type="similarity">
    <text evidence="5">Belongs to the soluble Thoeris ThsA family.</text>
</comment>
<protein>
    <recommendedName>
        <fullName evidence="6">NAD(+) hydrolase ThsA</fullName>
        <ecNumber evidence="4">3.2.2.5</ecNumber>
    </recommendedName>
</protein>
<keyword evidence="1" id="KW-0378">Hydrolase</keyword>
<evidence type="ECO:0000256" key="2">
    <source>
        <dbReference type="ARBA" id="ARBA00023027"/>
    </source>
</evidence>
<dbReference type="Pfam" id="PF18185">
    <property type="entry name" value="STALD"/>
    <property type="match status" value="1"/>
</dbReference>
<dbReference type="InterPro" id="IPR041486">
    <property type="entry name" value="ThsA_STALD"/>
</dbReference>
<dbReference type="SUPFAM" id="SSF52467">
    <property type="entry name" value="DHS-like NAD/FAD-binding domain"/>
    <property type="match status" value="1"/>
</dbReference>
<dbReference type="STRING" id="234267.Acid_2516"/>
<dbReference type="InParanoid" id="Q024S1"/>
<evidence type="ECO:0000259" key="9">
    <source>
        <dbReference type="PROSITE" id="PS50305"/>
    </source>
</evidence>
<dbReference type="Gene3D" id="3.40.50.1220">
    <property type="entry name" value="TPP-binding domain"/>
    <property type="match status" value="1"/>
</dbReference>
<dbReference type="CDD" id="cd01406">
    <property type="entry name" value="SIR2-like"/>
    <property type="match status" value="1"/>
</dbReference>